<evidence type="ECO:0000256" key="3">
    <source>
        <dbReference type="ARBA" id="ARBA00022737"/>
    </source>
</evidence>
<dbReference type="EnsemblBacteria" id="ABX12373">
    <property type="protein sequence ID" value="ABX12373"/>
    <property type="gene ID" value="Nmar_0477"/>
</dbReference>
<dbReference type="InterPro" id="IPR001343">
    <property type="entry name" value="Hemolysn_Ca-bd"/>
</dbReference>
<evidence type="ECO:0000256" key="1">
    <source>
        <dbReference type="ARBA" id="ARBA00004370"/>
    </source>
</evidence>
<dbReference type="eggNOG" id="arCOG03561">
    <property type="taxonomic scope" value="Archaea"/>
</dbReference>
<evidence type="ECO:0000313" key="7">
    <source>
        <dbReference type="Proteomes" id="UP000000792"/>
    </source>
</evidence>
<evidence type="ECO:0000256" key="4">
    <source>
        <dbReference type="ARBA" id="ARBA00023026"/>
    </source>
</evidence>
<dbReference type="SUPFAM" id="SSF51120">
    <property type="entry name" value="beta-Roll"/>
    <property type="match status" value="1"/>
</dbReference>
<protein>
    <submittedName>
        <fullName evidence="6">NHL repeat containing protein</fullName>
    </submittedName>
</protein>
<dbReference type="InterPro" id="IPR001258">
    <property type="entry name" value="NHL_repeat"/>
</dbReference>
<dbReference type="Gene3D" id="2.150.10.10">
    <property type="entry name" value="Serralysin-like metalloprotease, C-terminal"/>
    <property type="match status" value="2"/>
</dbReference>
<dbReference type="PROSITE" id="PS00330">
    <property type="entry name" value="HEMOLYSIN_CALCIUM"/>
    <property type="match status" value="1"/>
</dbReference>
<dbReference type="GO" id="GO:0016020">
    <property type="term" value="C:membrane"/>
    <property type="evidence" value="ECO:0007669"/>
    <property type="project" value="UniProtKB-SubCell"/>
</dbReference>
<keyword evidence="3" id="KW-0677">Repeat</keyword>
<dbReference type="InterPro" id="IPR003995">
    <property type="entry name" value="RTX_toxin_determinant-A"/>
</dbReference>
<keyword evidence="4" id="KW-0843">Virulence</keyword>
<evidence type="ECO:0000313" key="6">
    <source>
        <dbReference type="EMBL" id="ABX12373.1"/>
    </source>
</evidence>
<keyword evidence="2" id="KW-0800">Toxin</keyword>
<dbReference type="PRINTS" id="PR01488">
    <property type="entry name" value="RTXTOXINA"/>
</dbReference>
<dbReference type="PANTHER" id="PTHR24104">
    <property type="entry name" value="E3 UBIQUITIN-PROTEIN LIGASE NHLRC1-RELATED"/>
    <property type="match status" value="1"/>
</dbReference>
<dbReference type="Proteomes" id="UP000000792">
    <property type="component" value="Chromosome"/>
</dbReference>
<evidence type="ECO:0000256" key="2">
    <source>
        <dbReference type="ARBA" id="ARBA00022656"/>
    </source>
</evidence>
<dbReference type="GO" id="GO:0005576">
    <property type="term" value="C:extracellular region"/>
    <property type="evidence" value="ECO:0007669"/>
    <property type="project" value="InterPro"/>
</dbReference>
<organism evidence="6 7">
    <name type="scientific">Nitrosopumilus maritimus (strain SCM1)</name>
    <dbReference type="NCBI Taxonomy" id="436308"/>
    <lineage>
        <taxon>Archaea</taxon>
        <taxon>Nitrososphaerota</taxon>
        <taxon>Nitrososphaeria</taxon>
        <taxon>Nitrosopumilales</taxon>
        <taxon>Nitrosopumilaceae</taxon>
        <taxon>Nitrosopumilus</taxon>
    </lineage>
</organism>
<accession>A9A187</accession>
<evidence type="ECO:0000256" key="5">
    <source>
        <dbReference type="ARBA" id="ARBA00023136"/>
    </source>
</evidence>
<dbReference type="InterPro" id="IPR018511">
    <property type="entry name" value="Hemolysin-typ_Ca-bd_CS"/>
</dbReference>
<dbReference type="Gene3D" id="2.120.10.30">
    <property type="entry name" value="TolB, C-terminal domain"/>
    <property type="match status" value="2"/>
</dbReference>
<dbReference type="PANTHER" id="PTHR24104:SF25">
    <property type="entry name" value="PROTEIN LIN-41"/>
    <property type="match status" value="1"/>
</dbReference>
<dbReference type="GeneID" id="5774452"/>
<dbReference type="InterPro" id="IPR011049">
    <property type="entry name" value="Serralysin-like_metalloprot_C"/>
</dbReference>
<dbReference type="GO" id="GO:0008270">
    <property type="term" value="F:zinc ion binding"/>
    <property type="evidence" value="ECO:0007669"/>
    <property type="project" value="UniProtKB-KW"/>
</dbReference>
<dbReference type="PROSITE" id="PS51125">
    <property type="entry name" value="NHL"/>
    <property type="match status" value="4"/>
</dbReference>
<dbReference type="AlphaFoldDB" id="A9A187"/>
<gene>
    <name evidence="6" type="ordered locus">Nmar_0477</name>
</gene>
<dbReference type="PRINTS" id="PR00313">
    <property type="entry name" value="CABNDNGRPT"/>
</dbReference>
<dbReference type="GO" id="GO:0005509">
    <property type="term" value="F:calcium ion binding"/>
    <property type="evidence" value="ECO:0007669"/>
    <property type="project" value="InterPro"/>
</dbReference>
<dbReference type="Pfam" id="PF00353">
    <property type="entry name" value="HemolysinCabind"/>
    <property type="match status" value="2"/>
</dbReference>
<dbReference type="CDD" id="cd05819">
    <property type="entry name" value="NHL"/>
    <property type="match status" value="1"/>
</dbReference>
<dbReference type="Gene3D" id="2.60.40.10">
    <property type="entry name" value="Immunoglobulins"/>
    <property type="match status" value="1"/>
</dbReference>
<proteinExistence type="predicted"/>
<reference evidence="6 7" key="1">
    <citation type="journal article" date="2010" name="Proc. Natl. Acad. Sci. U.S.A.">
        <title>Nitrosopumilus maritimus genome reveals unique mechanisms for nitrification and autotrophy in globally distributed marine crenarchaea.</title>
        <authorList>
            <person name="Walker C.B."/>
            <person name="de la Torre J.R."/>
            <person name="Klotz M.G."/>
            <person name="Urakawa H."/>
            <person name="Pinel N."/>
            <person name="Arp D.J."/>
            <person name="Brochier-Armanet C."/>
            <person name="Chain P.S."/>
            <person name="Chan P.P."/>
            <person name="Gollabgir A."/>
            <person name="Hemp J."/>
            <person name="Hugler M."/>
            <person name="Karr E.A."/>
            <person name="Konneke M."/>
            <person name="Shin M."/>
            <person name="Lawton T.J."/>
            <person name="Lowe T."/>
            <person name="Martens-Habbena W."/>
            <person name="Sayavedra-Soto L.A."/>
            <person name="Lang D."/>
            <person name="Sievert S.M."/>
            <person name="Rosenzweig A.C."/>
            <person name="Manning G."/>
            <person name="Stahl D.A."/>
        </authorList>
    </citation>
    <scope>NUCLEOTIDE SEQUENCE [LARGE SCALE GENOMIC DNA]</scope>
    <source>
        <strain evidence="6 7">SCM1</strain>
    </source>
</reference>
<dbReference type="InParanoid" id="A9A187"/>
<dbReference type="RefSeq" id="WP_012214860.1">
    <property type="nucleotide sequence ID" value="NC_010085.1"/>
</dbReference>
<keyword evidence="7" id="KW-1185">Reference proteome</keyword>
<name>A9A187_NITMS</name>
<keyword evidence="5" id="KW-0472">Membrane</keyword>
<dbReference type="Pfam" id="PF01436">
    <property type="entry name" value="NHL"/>
    <property type="match status" value="2"/>
</dbReference>
<dbReference type="GO" id="GO:0090729">
    <property type="term" value="F:toxin activity"/>
    <property type="evidence" value="ECO:0007669"/>
    <property type="project" value="UniProtKB-KW"/>
</dbReference>
<dbReference type="EMBL" id="CP000866">
    <property type="protein sequence ID" value="ABX12373.1"/>
    <property type="molecule type" value="Genomic_DNA"/>
</dbReference>
<sequence length="525" mass="56548">MKTISLAVAVITAILLSGTFAPSSYALGDYDFLAGWGEFGISTPGHLSHPQFIAVDDEGNAYISDLGNKRVQKFSSSGEFILNFGESGKSSGQFHHPSGVAVDSDFVYVADQNLHKIQKFTLDGVFVDEWGKYGNQDGQFKSPKDIAVDSDFLYVVDADNYRIQKFTTDGEFVLSFGSGGMNHDQFLILSGIAVDDDGNIYITDKGNRKIEKFTSDGILIKSYPLFGTNYVFAPTGITVDSDGKIFVINSAENRILYLELDDNLRLSVFEQLGPFGNSFIAPTDLTFGFQGNLLIVDSAAHKVKSFETPFYDETKVFQTTEIIAPEITEGYESDDIDPTIMAPSDIKLEATDLFTPVPIGDAVANDLQSGIKTILNNAPEAFSLGVNKVTWVAFDNAGNTAEDYQTVTVFACGHVYSDYNMIVGTDENDVLLGTSGDDLIFGLEGNDIISGLEGNDCIFGGDGDDIVYGDDGYDTISGNGGHDVLKGDSGSDVIYGGSGSDVLDGGSENDNCYDSLENVVLNCNE</sequence>
<comment type="subcellular location">
    <subcellularLocation>
        <location evidence="1">Membrane</location>
    </subcellularLocation>
</comment>
<dbReference type="InterPro" id="IPR013783">
    <property type="entry name" value="Ig-like_fold"/>
</dbReference>
<dbReference type="SUPFAM" id="SSF101898">
    <property type="entry name" value="NHL repeat"/>
    <property type="match status" value="1"/>
</dbReference>
<dbReference type="STRING" id="436308.Nmar_0477"/>
<dbReference type="InterPro" id="IPR050952">
    <property type="entry name" value="TRIM-NHL_E3_ligases"/>
</dbReference>
<dbReference type="InterPro" id="IPR011042">
    <property type="entry name" value="6-blade_b-propeller_TolB-like"/>
</dbReference>
<dbReference type="KEGG" id="nmr:Nmar_0477"/>
<dbReference type="HOGENOM" id="CLU_518408_0_0_2"/>